<evidence type="ECO:0000256" key="2">
    <source>
        <dbReference type="ARBA" id="ARBA00022692"/>
    </source>
</evidence>
<dbReference type="PANTHER" id="PTHR43394">
    <property type="entry name" value="ATP-DEPENDENT PERMEASE MDL1, MITOCHONDRIAL"/>
    <property type="match status" value="1"/>
</dbReference>
<evidence type="ECO:0000256" key="4">
    <source>
        <dbReference type="ARBA" id="ARBA00022840"/>
    </source>
</evidence>
<evidence type="ECO:0000256" key="6">
    <source>
        <dbReference type="ARBA" id="ARBA00023136"/>
    </source>
</evidence>
<evidence type="ECO:0000256" key="7">
    <source>
        <dbReference type="SAM" id="MobiDB-lite"/>
    </source>
</evidence>
<evidence type="ECO:0000259" key="10">
    <source>
        <dbReference type="PROSITE" id="PS50929"/>
    </source>
</evidence>
<dbReference type="InterPro" id="IPR003439">
    <property type="entry name" value="ABC_transporter-like_ATP-bd"/>
</dbReference>
<feature type="compositionally biased region" description="Basic and acidic residues" evidence="7">
    <location>
        <begin position="38"/>
        <end position="49"/>
    </location>
</feature>
<dbReference type="PROSITE" id="PS00211">
    <property type="entry name" value="ABC_TRANSPORTER_1"/>
    <property type="match status" value="1"/>
</dbReference>
<dbReference type="PROSITE" id="PS50893">
    <property type="entry name" value="ABC_TRANSPORTER_2"/>
    <property type="match status" value="1"/>
</dbReference>
<keyword evidence="5 8" id="KW-1133">Transmembrane helix</keyword>
<dbReference type="SMART" id="SM00382">
    <property type="entry name" value="AAA"/>
    <property type="match status" value="1"/>
</dbReference>
<keyword evidence="3" id="KW-0547">Nucleotide-binding</keyword>
<keyword evidence="12" id="KW-1185">Reference proteome</keyword>
<proteinExistence type="predicted"/>
<dbReference type="SUPFAM" id="SSF90123">
    <property type="entry name" value="ABC transporter transmembrane region"/>
    <property type="match status" value="1"/>
</dbReference>
<dbReference type="GO" id="GO:0016020">
    <property type="term" value="C:membrane"/>
    <property type="evidence" value="ECO:0007669"/>
    <property type="project" value="UniProtKB-SubCell"/>
</dbReference>
<dbReference type="InterPro" id="IPR036640">
    <property type="entry name" value="ABC1_TM_sf"/>
</dbReference>
<comment type="caution">
    <text evidence="11">The sequence shown here is derived from an EMBL/GenBank/DDBJ whole genome shotgun (WGS) entry which is preliminary data.</text>
</comment>
<keyword evidence="2 8" id="KW-0812">Transmembrane</keyword>
<reference evidence="11 12" key="1">
    <citation type="journal article" date="2018" name="New Phytol.">
        <title>Phylogenomics of Endogonaceae and evolution of mycorrhizas within Mucoromycota.</title>
        <authorList>
            <person name="Chang Y."/>
            <person name="Desiro A."/>
            <person name="Na H."/>
            <person name="Sandor L."/>
            <person name="Lipzen A."/>
            <person name="Clum A."/>
            <person name="Barry K."/>
            <person name="Grigoriev I.V."/>
            <person name="Martin F.M."/>
            <person name="Stajich J.E."/>
            <person name="Smith M.E."/>
            <person name="Bonito G."/>
            <person name="Spatafora J.W."/>
        </authorList>
    </citation>
    <scope>NUCLEOTIDE SEQUENCE [LARGE SCALE GENOMIC DNA]</scope>
    <source>
        <strain evidence="11 12">GMNB39</strain>
    </source>
</reference>
<dbReference type="GO" id="GO:0005524">
    <property type="term" value="F:ATP binding"/>
    <property type="evidence" value="ECO:0007669"/>
    <property type="project" value="UniProtKB-KW"/>
</dbReference>
<feature type="transmembrane region" description="Helical" evidence="8">
    <location>
        <begin position="104"/>
        <end position="125"/>
    </location>
</feature>
<dbReference type="OrthoDB" id="6500128at2759"/>
<name>A0A433DDT4_9FUNG</name>
<dbReference type="InterPro" id="IPR027417">
    <property type="entry name" value="P-loop_NTPase"/>
</dbReference>
<dbReference type="GO" id="GO:0016887">
    <property type="term" value="F:ATP hydrolysis activity"/>
    <property type="evidence" value="ECO:0007669"/>
    <property type="project" value="InterPro"/>
</dbReference>
<evidence type="ECO:0000256" key="5">
    <source>
        <dbReference type="ARBA" id="ARBA00022989"/>
    </source>
</evidence>
<dbReference type="PANTHER" id="PTHR43394:SF1">
    <property type="entry name" value="ATP-BINDING CASSETTE SUB-FAMILY B MEMBER 10, MITOCHONDRIAL"/>
    <property type="match status" value="1"/>
</dbReference>
<dbReference type="Gene3D" id="3.40.50.300">
    <property type="entry name" value="P-loop containing nucleotide triphosphate hydrolases"/>
    <property type="match status" value="1"/>
</dbReference>
<dbReference type="InterPro" id="IPR039421">
    <property type="entry name" value="Type_1_exporter"/>
</dbReference>
<gene>
    <name evidence="11" type="ORF">BC936DRAFT_143530</name>
</gene>
<sequence>MPQVIQVVDGDESKPKITKPAHGIEADVKTIDNTQTQTDDKTISPKDNEVIQDADATLSSEADSTSPSETAIETGEKKYKKIDPSEEKLSLSNVAIALKLLPRVIGLSWTAQPYLCMLMAIISFFNGIEPIFRIGTDAMLLDVVMTAIKTQDMNITYRILYFTSIQMAMSFFSYVLGAIHSLTEQQLSSSVNTYMDLAVMEHTLKLDLSYFEDPEVSEIIREAEGVRNYYPLATLRNLLCVAQNLVTFFAMSALLFNNSKWFLIVPIALLNPVVSFLVGIYLSFASYKRFTQDRSQRRMMYYITDLISTESMQKELKLFNIGEYFIELYKKLDSQIKDSDHTENVFQQTVWTLLSTFSNLTSSALYYIIAVQTIHQEITLSDMTRYTTATASFGYSFRTILSDISSTYDCCLRLKVVFDFFDLQPLITYPEDGVKYCESEDAMILANAANESVQNIHHSIGSDAGDSSPSQLTCISESSGNVIDGIITNSNLSSKRRTGMKIEFRNVSFKYPGKKEHCLKGISFVVQPGEIIALVGYNGAGKTTLIKLMMRLYVPESGNILINDRNIEDFDLPDLRSHVSIIFQDFNHYEMKVSENIGIGSLSHMNDLPAIQAAAVKSGADEVSAKLAQGYDHQLGRRFHDDGAELSGGEWQKVALSRAFMRDADAGLLVLDEPTSALDALAEHEVFAKIRMLSQGKTAIFISHRFSTVRNADRILVIEGGIIRENGSHDQLLELGERYAELFNLQAEAYK</sequence>
<feature type="compositionally biased region" description="Polar residues" evidence="7">
    <location>
        <begin position="57"/>
        <end position="71"/>
    </location>
</feature>
<dbReference type="PROSITE" id="PS50929">
    <property type="entry name" value="ABC_TM1F"/>
    <property type="match status" value="1"/>
</dbReference>
<dbReference type="AlphaFoldDB" id="A0A433DDT4"/>
<evidence type="ECO:0000259" key="9">
    <source>
        <dbReference type="PROSITE" id="PS50893"/>
    </source>
</evidence>
<protein>
    <submittedName>
        <fullName evidence="11">ABC transporter related protein</fullName>
    </submittedName>
</protein>
<dbReference type="InterPro" id="IPR017871">
    <property type="entry name" value="ABC_transporter-like_CS"/>
</dbReference>
<dbReference type="Gene3D" id="1.20.1560.10">
    <property type="entry name" value="ABC transporter type 1, transmembrane domain"/>
    <property type="match status" value="1"/>
</dbReference>
<feature type="transmembrane region" description="Helical" evidence="8">
    <location>
        <begin position="160"/>
        <end position="182"/>
    </location>
</feature>
<dbReference type="SUPFAM" id="SSF52540">
    <property type="entry name" value="P-loop containing nucleoside triphosphate hydrolases"/>
    <property type="match status" value="1"/>
</dbReference>
<evidence type="ECO:0000256" key="3">
    <source>
        <dbReference type="ARBA" id="ARBA00022741"/>
    </source>
</evidence>
<dbReference type="Proteomes" id="UP000268093">
    <property type="component" value="Unassembled WGS sequence"/>
</dbReference>
<evidence type="ECO:0000313" key="12">
    <source>
        <dbReference type="Proteomes" id="UP000268093"/>
    </source>
</evidence>
<dbReference type="Pfam" id="PF00005">
    <property type="entry name" value="ABC_tran"/>
    <property type="match status" value="1"/>
</dbReference>
<feature type="transmembrane region" description="Helical" evidence="8">
    <location>
        <begin position="235"/>
        <end position="256"/>
    </location>
</feature>
<dbReference type="EMBL" id="RBNI01002723">
    <property type="protein sequence ID" value="RUP48978.1"/>
    <property type="molecule type" value="Genomic_DNA"/>
</dbReference>
<comment type="subcellular location">
    <subcellularLocation>
        <location evidence="1">Membrane</location>
        <topology evidence="1">Multi-pass membrane protein</topology>
    </subcellularLocation>
</comment>
<keyword evidence="6 8" id="KW-0472">Membrane</keyword>
<keyword evidence="4" id="KW-0067">ATP-binding</keyword>
<feature type="domain" description="ABC transmembrane type-1" evidence="10">
    <location>
        <begin position="167"/>
        <end position="409"/>
    </location>
</feature>
<accession>A0A433DDT4</accession>
<dbReference type="InterPro" id="IPR003593">
    <property type="entry name" value="AAA+_ATPase"/>
</dbReference>
<feature type="domain" description="ABC transporter" evidence="9">
    <location>
        <begin position="502"/>
        <end position="745"/>
    </location>
</feature>
<evidence type="ECO:0000256" key="8">
    <source>
        <dbReference type="SAM" id="Phobius"/>
    </source>
</evidence>
<dbReference type="GO" id="GO:0015421">
    <property type="term" value="F:ABC-type oligopeptide transporter activity"/>
    <property type="evidence" value="ECO:0007669"/>
    <property type="project" value="TreeGrafter"/>
</dbReference>
<feature type="region of interest" description="Disordered" evidence="7">
    <location>
        <begin position="1"/>
        <end position="79"/>
    </location>
</feature>
<evidence type="ECO:0000313" key="11">
    <source>
        <dbReference type="EMBL" id="RUP48978.1"/>
    </source>
</evidence>
<feature type="transmembrane region" description="Helical" evidence="8">
    <location>
        <begin position="263"/>
        <end position="284"/>
    </location>
</feature>
<dbReference type="InterPro" id="IPR011527">
    <property type="entry name" value="ABC1_TM_dom"/>
</dbReference>
<evidence type="ECO:0000256" key="1">
    <source>
        <dbReference type="ARBA" id="ARBA00004141"/>
    </source>
</evidence>
<organism evidence="11 12">
    <name type="scientific">Jimgerdemannia flammicorona</name>
    <dbReference type="NCBI Taxonomy" id="994334"/>
    <lineage>
        <taxon>Eukaryota</taxon>
        <taxon>Fungi</taxon>
        <taxon>Fungi incertae sedis</taxon>
        <taxon>Mucoromycota</taxon>
        <taxon>Mucoromycotina</taxon>
        <taxon>Endogonomycetes</taxon>
        <taxon>Endogonales</taxon>
        <taxon>Endogonaceae</taxon>
        <taxon>Jimgerdemannia</taxon>
    </lineage>
</organism>